<keyword evidence="3" id="KW-0408">Iron</keyword>
<dbReference type="InterPro" id="IPR035938">
    <property type="entry name" value="Hemerythrin-like_sf"/>
</dbReference>
<protein>
    <submittedName>
        <fullName evidence="5">Hemerythrin</fullName>
    </submittedName>
</protein>
<dbReference type="Pfam" id="PF01814">
    <property type="entry name" value="Hemerythrin"/>
    <property type="match status" value="1"/>
</dbReference>
<dbReference type="CDD" id="cd12107">
    <property type="entry name" value="Hemerythrin"/>
    <property type="match status" value="1"/>
</dbReference>
<accession>A0A5B0H727</accession>
<evidence type="ECO:0000256" key="1">
    <source>
        <dbReference type="ARBA" id="ARBA00010587"/>
    </source>
</evidence>
<evidence type="ECO:0000313" key="5">
    <source>
        <dbReference type="EMBL" id="KAA1010949.1"/>
    </source>
</evidence>
<dbReference type="Proteomes" id="UP000325273">
    <property type="component" value="Unassembled WGS sequence"/>
</dbReference>
<comment type="caution">
    <text evidence="5">The sequence shown here is derived from an EMBL/GenBank/DDBJ whole genome shotgun (WGS) entry which is preliminary data.</text>
</comment>
<dbReference type="EMBL" id="VTUZ01000011">
    <property type="protein sequence ID" value="KAA1010949.1"/>
    <property type="molecule type" value="Genomic_DNA"/>
</dbReference>
<gene>
    <name evidence="5" type="ORF">FVF58_18455</name>
</gene>
<dbReference type="InterPro" id="IPR012827">
    <property type="entry name" value="Hemerythrin_metal-bd"/>
</dbReference>
<dbReference type="Gene3D" id="1.20.120.50">
    <property type="entry name" value="Hemerythrin-like"/>
    <property type="match status" value="1"/>
</dbReference>
<proteinExistence type="inferred from homology"/>
<dbReference type="InterPro" id="IPR012312">
    <property type="entry name" value="Hemerythrin-like"/>
</dbReference>
<keyword evidence="6" id="KW-1185">Reference proteome</keyword>
<reference evidence="5 6" key="1">
    <citation type="submission" date="2019-08" db="EMBL/GenBank/DDBJ databases">
        <title>Paraburkholderia sp. DCY113.</title>
        <authorList>
            <person name="Kang J."/>
        </authorList>
    </citation>
    <scope>NUCLEOTIDE SEQUENCE [LARGE SCALE GENOMIC DNA]</scope>
    <source>
        <strain evidence="5 6">DCY113</strain>
    </source>
</reference>
<dbReference type="SUPFAM" id="SSF47188">
    <property type="entry name" value="Hemerythrin-like"/>
    <property type="match status" value="1"/>
</dbReference>
<evidence type="ECO:0000259" key="4">
    <source>
        <dbReference type="Pfam" id="PF01814"/>
    </source>
</evidence>
<organism evidence="5 6">
    <name type="scientific">Paraburkholderia panacisoli</name>
    <dbReference type="NCBI Taxonomy" id="2603818"/>
    <lineage>
        <taxon>Bacteria</taxon>
        <taxon>Pseudomonadati</taxon>
        <taxon>Pseudomonadota</taxon>
        <taxon>Betaproteobacteria</taxon>
        <taxon>Burkholderiales</taxon>
        <taxon>Burkholderiaceae</taxon>
        <taxon>Paraburkholderia</taxon>
    </lineage>
</organism>
<evidence type="ECO:0000313" key="6">
    <source>
        <dbReference type="Proteomes" id="UP000325273"/>
    </source>
</evidence>
<keyword evidence="2" id="KW-0479">Metal-binding</keyword>
<dbReference type="NCBIfam" id="TIGR02481">
    <property type="entry name" value="hemeryth_dom"/>
    <property type="match status" value="1"/>
</dbReference>
<feature type="domain" description="Hemerythrin-like" evidence="4">
    <location>
        <begin position="8"/>
        <end position="115"/>
    </location>
</feature>
<dbReference type="AlphaFoldDB" id="A0A5B0H727"/>
<evidence type="ECO:0000256" key="2">
    <source>
        <dbReference type="ARBA" id="ARBA00022723"/>
    </source>
</evidence>
<name>A0A5B0H727_9BURK</name>
<dbReference type="PROSITE" id="PS00550">
    <property type="entry name" value="HEMERYTHRINS"/>
    <property type="match status" value="1"/>
</dbReference>
<dbReference type="GO" id="GO:0046872">
    <property type="term" value="F:metal ion binding"/>
    <property type="evidence" value="ECO:0007669"/>
    <property type="project" value="UniProtKB-KW"/>
</dbReference>
<comment type="similarity">
    <text evidence="1">Belongs to the hemerythrin family.</text>
</comment>
<evidence type="ECO:0000256" key="3">
    <source>
        <dbReference type="ARBA" id="ARBA00023004"/>
    </source>
</evidence>
<dbReference type="InterPro" id="IPR016131">
    <property type="entry name" value="Haemerythrin_Fe_BS"/>
</dbReference>
<sequence length="139" mass="15241">MLLGHAPIDVAHEEFVEVVTALADCTQHSALGCLRDVEAHLLSHFAIEQEWMEKTEFPAADCHLDEHQRVMDAVQKVNALAAVGEVGLHDVKRLAQALADWFPGHADYMDSALSAWINKKMHGGAPVVLRRDLQATAVA</sequence>